<evidence type="ECO:0000256" key="1">
    <source>
        <dbReference type="SAM" id="MobiDB-lite"/>
    </source>
</evidence>
<name>A0AAN6XHB2_9PEZI</name>
<dbReference type="EMBL" id="MU863934">
    <property type="protein sequence ID" value="KAK4199325.1"/>
    <property type="molecule type" value="Genomic_DNA"/>
</dbReference>
<protein>
    <submittedName>
        <fullName evidence="2">Uncharacterized protein</fullName>
    </submittedName>
</protein>
<feature type="compositionally biased region" description="Low complexity" evidence="1">
    <location>
        <begin position="144"/>
        <end position="237"/>
    </location>
</feature>
<organism evidence="2 3">
    <name type="scientific">Triangularia verruculosa</name>
    <dbReference type="NCBI Taxonomy" id="2587418"/>
    <lineage>
        <taxon>Eukaryota</taxon>
        <taxon>Fungi</taxon>
        <taxon>Dikarya</taxon>
        <taxon>Ascomycota</taxon>
        <taxon>Pezizomycotina</taxon>
        <taxon>Sordariomycetes</taxon>
        <taxon>Sordariomycetidae</taxon>
        <taxon>Sordariales</taxon>
        <taxon>Podosporaceae</taxon>
        <taxon>Triangularia</taxon>
    </lineage>
</organism>
<gene>
    <name evidence="2" type="ORF">QBC40DRAFT_329525</name>
</gene>
<feature type="region of interest" description="Disordered" evidence="1">
    <location>
        <begin position="1"/>
        <end position="23"/>
    </location>
</feature>
<reference evidence="2" key="1">
    <citation type="journal article" date="2023" name="Mol. Phylogenet. Evol.">
        <title>Genome-scale phylogeny and comparative genomics of the fungal order Sordariales.</title>
        <authorList>
            <person name="Hensen N."/>
            <person name="Bonometti L."/>
            <person name="Westerberg I."/>
            <person name="Brannstrom I.O."/>
            <person name="Guillou S."/>
            <person name="Cros-Aarteil S."/>
            <person name="Calhoun S."/>
            <person name="Haridas S."/>
            <person name="Kuo A."/>
            <person name="Mondo S."/>
            <person name="Pangilinan J."/>
            <person name="Riley R."/>
            <person name="LaButti K."/>
            <person name="Andreopoulos B."/>
            <person name="Lipzen A."/>
            <person name="Chen C."/>
            <person name="Yan M."/>
            <person name="Daum C."/>
            <person name="Ng V."/>
            <person name="Clum A."/>
            <person name="Steindorff A."/>
            <person name="Ohm R.A."/>
            <person name="Martin F."/>
            <person name="Silar P."/>
            <person name="Natvig D.O."/>
            <person name="Lalanne C."/>
            <person name="Gautier V."/>
            <person name="Ament-Velasquez S.L."/>
            <person name="Kruys A."/>
            <person name="Hutchinson M.I."/>
            <person name="Powell A.J."/>
            <person name="Barry K."/>
            <person name="Miller A.N."/>
            <person name="Grigoriev I.V."/>
            <person name="Debuchy R."/>
            <person name="Gladieux P."/>
            <person name="Hiltunen Thoren M."/>
            <person name="Johannesson H."/>
        </authorList>
    </citation>
    <scope>NUCLEOTIDE SEQUENCE</scope>
    <source>
        <strain evidence="2">CBS 315.58</strain>
    </source>
</reference>
<keyword evidence="3" id="KW-1185">Reference proteome</keyword>
<feature type="region of interest" description="Disordered" evidence="1">
    <location>
        <begin position="58"/>
        <end position="108"/>
    </location>
</feature>
<feature type="non-terminal residue" evidence="2">
    <location>
        <position position="257"/>
    </location>
</feature>
<feature type="compositionally biased region" description="Basic and acidic residues" evidence="1">
    <location>
        <begin position="7"/>
        <end position="18"/>
    </location>
</feature>
<evidence type="ECO:0000313" key="2">
    <source>
        <dbReference type="EMBL" id="KAK4199325.1"/>
    </source>
</evidence>
<accession>A0AAN6XHB2</accession>
<dbReference type="AlphaFoldDB" id="A0AAN6XHB2"/>
<comment type="caution">
    <text evidence="2">The sequence shown here is derived from an EMBL/GenBank/DDBJ whole genome shotgun (WGS) entry which is preliminary data.</text>
</comment>
<evidence type="ECO:0000313" key="3">
    <source>
        <dbReference type="Proteomes" id="UP001303160"/>
    </source>
</evidence>
<sequence length="257" mass="29418">SGRRKKATDQQKDTEKQPKPPGWSIFYSNLPFKCIQYPRHEMVERDFGRYDDLFGHFEQHHPGVDPPPFHSFDTRVPNTGNYHPANFQQQNTPQGQLGPGPLPLVPQSQIPRQPQLFDQPRVPPQAQYLSLSGQTQVYAHAYQPQPGHPVQQGQPQPVPQPQDSQQQPGYQRGYQPQHGQQQQPQYQQQQGYQAPYDQQQPGYAHHGQRQPGFQLQYGQQQPGYQSQHGQPQQSSGYRSPFQYGQADPGLASLRPRM</sequence>
<proteinExistence type="predicted"/>
<feature type="region of interest" description="Disordered" evidence="1">
    <location>
        <begin position="144"/>
        <end position="257"/>
    </location>
</feature>
<feature type="non-terminal residue" evidence="2">
    <location>
        <position position="1"/>
    </location>
</feature>
<reference evidence="2" key="2">
    <citation type="submission" date="2023-05" db="EMBL/GenBank/DDBJ databases">
        <authorList>
            <consortium name="Lawrence Berkeley National Laboratory"/>
            <person name="Steindorff A."/>
            <person name="Hensen N."/>
            <person name="Bonometti L."/>
            <person name="Westerberg I."/>
            <person name="Brannstrom I.O."/>
            <person name="Guillou S."/>
            <person name="Cros-Aarteil S."/>
            <person name="Calhoun S."/>
            <person name="Haridas S."/>
            <person name="Kuo A."/>
            <person name="Mondo S."/>
            <person name="Pangilinan J."/>
            <person name="Riley R."/>
            <person name="Labutti K."/>
            <person name="Andreopoulos B."/>
            <person name="Lipzen A."/>
            <person name="Chen C."/>
            <person name="Yanf M."/>
            <person name="Daum C."/>
            <person name="Ng V."/>
            <person name="Clum A."/>
            <person name="Ohm R."/>
            <person name="Martin F."/>
            <person name="Silar P."/>
            <person name="Natvig D."/>
            <person name="Lalanne C."/>
            <person name="Gautier V."/>
            <person name="Ament-Velasquez S.L."/>
            <person name="Kruys A."/>
            <person name="Hutchinson M.I."/>
            <person name="Powell A.J."/>
            <person name="Barry K."/>
            <person name="Miller A.N."/>
            <person name="Grigoriev I.V."/>
            <person name="Debuchy R."/>
            <person name="Gladieux P."/>
            <person name="Thoren M.H."/>
            <person name="Johannesson H."/>
        </authorList>
    </citation>
    <scope>NUCLEOTIDE SEQUENCE</scope>
    <source>
        <strain evidence="2">CBS 315.58</strain>
    </source>
</reference>
<dbReference type="Proteomes" id="UP001303160">
    <property type="component" value="Unassembled WGS sequence"/>
</dbReference>